<evidence type="ECO:0000256" key="7">
    <source>
        <dbReference type="ARBA" id="ARBA00023136"/>
    </source>
</evidence>
<evidence type="ECO:0000256" key="5">
    <source>
        <dbReference type="ARBA" id="ARBA00022692"/>
    </source>
</evidence>
<evidence type="ECO:0000259" key="10">
    <source>
        <dbReference type="Pfam" id="PF04290"/>
    </source>
</evidence>
<dbReference type="Pfam" id="PF04290">
    <property type="entry name" value="DctQ"/>
    <property type="match status" value="1"/>
</dbReference>
<evidence type="ECO:0000256" key="9">
    <source>
        <dbReference type="SAM" id="Phobius"/>
    </source>
</evidence>
<dbReference type="KEGG" id="dti:Desti_4369"/>
<feature type="domain" description="Tripartite ATP-independent periplasmic transporters DctQ component" evidence="10">
    <location>
        <begin position="30"/>
        <end position="158"/>
    </location>
</feature>
<evidence type="ECO:0000256" key="1">
    <source>
        <dbReference type="ARBA" id="ARBA00004429"/>
    </source>
</evidence>
<evidence type="ECO:0000313" key="11">
    <source>
        <dbReference type="EMBL" id="AFM27002.1"/>
    </source>
</evidence>
<keyword evidence="6 9" id="KW-1133">Transmembrane helix</keyword>
<accession>I4CBR1</accession>
<dbReference type="eggNOG" id="COG3090">
    <property type="taxonomic scope" value="Bacteria"/>
</dbReference>
<organism evidence="11 12">
    <name type="scientific">Desulfomonile tiedjei (strain ATCC 49306 / DSM 6799 / DCB-1)</name>
    <dbReference type="NCBI Taxonomy" id="706587"/>
    <lineage>
        <taxon>Bacteria</taxon>
        <taxon>Pseudomonadati</taxon>
        <taxon>Thermodesulfobacteriota</taxon>
        <taxon>Desulfomonilia</taxon>
        <taxon>Desulfomonilales</taxon>
        <taxon>Desulfomonilaceae</taxon>
        <taxon>Desulfomonile</taxon>
    </lineage>
</organism>
<protein>
    <submittedName>
        <fullName evidence="11">TRAP-type C4-dicarboxylate transport system, small permease component</fullName>
    </submittedName>
</protein>
<dbReference type="OrthoDB" id="5430717at2"/>
<keyword evidence="12" id="KW-1185">Reference proteome</keyword>
<dbReference type="Proteomes" id="UP000006055">
    <property type="component" value="Chromosome"/>
</dbReference>
<dbReference type="EMBL" id="CP003360">
    <property type="protein sequence ID" value="AFM27002.1"/>
    <property type="molecule type" value="Genomic_DNA"/>
</dbReference>
<keyword evidence="5 9" id="KW-0812">Transmembrane</keyword>
<evidence type="ECO:0000313" key="12">
    <source>
        <dbReference type="Proteomes" id="UP000006055"/>
    </source>
</evidence>
<evidence type="ECO:0000256" key="2">
    <source>
        <dbReference type="ARBA" id="ARBA00022448"/>
    </source>
</evidence>
<keyword evidence="3" id="KW-1003">Cell membrane</keyword>
<comment type="subcellular location">
    <subcellularLocation>
        <location evidence="1">Cell inner membrane</location>
        <topology evidence="1">Multi-pass membrane protein</topology>
    </subcellularLocation>
</comment>
<gene>
    <name evidence="11" type="ordered locus">Desti_4369</name>
</gene>
<dbReference type="PANTHER" id="PTHR35011">
    <property type="entry name" value="2,3-DIKETO-L-GULONATE TRAP TRANSPORTER SMALL PERMEASE PROTEIN YIAM"/>
    <property type="match status" value="1"/>
</dbReference>
<dbReference type="HOGENOM" id="CLU_086356_3_6_7"/>
<sequence>MFGKVLNGIDKILTFLENWTLFISVMAALLALFFNVVLRYTINYTLAWSEELVREVIIFTTFIGCGAAVKYRSMIKIDALVQLVPKLKLPLTYFSHLATIVFSLMMLYYGWKIAALQVMTNQKTIIMEIPLVYLYSFLPIMGATMLIRTIQVIYQDLQEQRTSK</sequence>
<dbReference type="AlphaFoldDB" id="I4CBR1"/>
<keyword evidence="7 9" id="KW-0472">Membrane</keyword>
<proteinExistence type="inferred from homology"/>
<dbReference type="InterPro" id="IPR055348">
    <property type="entry name" value="DctQ"/>
</dbReference>
<evidence type="ECO:0000256" key="6">
    <source>
        <dbReference type="ARBA" id="ARBA00022989"/>
    </source>
</evidence>
<feature type="transmembrane region" description="Helical" evidence="9">
    <location>
        <begin position="20"/>
        <end position="40"/>
    </location>
</feature>
<feature type="transmembrane region" description="Helical" evidence="9">
    <location>
        <begin position="132"/>
        <end position="154"/>
    </location>
</feature>
<feature type="transmembrane region" description="Helical" evidence="9">
    <location>
        <begin position="91"/>
        <end position="111"/>
    </location>
</feature>
<evidence type="ECO:0000256" key="8">
    <source>
        <dbReference type="ARBA" id="ARBA00038436"/>
    </source>
</evidence>
<dbReference type="InterPro" id="IPR007387">
    <property type="entry name" value="TRAP_DctQ"/>
</dbReference>
<keyword evidence="4" id="KW-0997">Cell inner membrane</keyword>
<dbReference type="STRING" id="706587.Desti_4369"/>
<name>I4CBR1_DESTA</name>
<feature type="transmembrane region" description="Helical" evidence="9">
    <location>
        <begin position="52"/>
        <end position="71"/>
    </location>
</feature>
<dbReference type="RefSeq" id="WP_014812121.1">
    <property type="nucleotide sequence ID" value="NC_018025.1"/>
</dbReference>
<keyword evidence="2" id="KW-0813">Transport</keyword>
<reference evidence="12" key="1">
    <citation type="submission" date="2012-06" db="EMBL/GenBank/DDBJ databases">
        <title>Complete sequence of chromosome of Desulfomonile tiedjei DSM 6799.</title>
        <authorList>
            <person name="Lucas S."/>
            <person name="Copeland A."/>
            <person name="Lapidus A."/>
            <person name="Glavina del Rio T."/>
            <person name="Dalin E."/>
            <person name="Tice H."/>
            <person name="Bruce D."/>
            <person name="Goodwin L."/>
            <person name="Pitluck S."/>
            <person name="Peters L."/>
            <person name="Ovchinnikova G."/>
            <person name="Zeytun A."/>
            <person name="Lu M."/>
            <person name="Kyrpides N."/>
            <person name="Mavromatis K."/>
            <person name="Ivanova N."/>
            <person name="Brettin T."/>
            <person name="Detter J.C."/>
            <person name="Han C."/>
            <person name="Larimer F."/>
            <person name="Land M."/>
            <person name="Hauser L."/>
            <person name="Markowitz V."/>
            <person name="Cheng J.-F."/>
            <person name="Hugenholtz P."/>
            <person name="Woyke T."/>
            <person name="Wu D."/>
            <person name="Spring S."/>
            <person name="Schroeder M."/>
            <person name="Brambilla E."/>
            <person name="Klenk H.-P."/>
            <person name="Eisen J.A."/>
        </authorList>
    </citation>
    <scope>NUCLEOTIDE SEQUENCE [LARGE SCALE GENOMIC DNA]</scope>
    <source>
        <strain evidence="12">ATCC 49306 / DSM 6799 / DCB-1</strain>
    </source>
</reference>
<comment type="similarity">
    <text evidence="8">Belongs to the TRAP transporter small permease family.</text>
</comment>
<dbReference type="GO" id="GO:0015740">
    <property type="term" value="P:C4-dicarboxylate transport"/>
    <property type="evidence" value="ECO:0007669"/>
    <property type="project" value="TreeGrafter"/>
</dbReference>
<evidence type="ECO:0000256" key="4">
    <source>
        <dbReference type="ARBA" id="ARBA00022519"/>
    </source>
</evidence>
<dbReference type="GO" id="GO:0005886">
    <property type="term" value="C:plasma membrane"/>
    <property type="evidence" value="ECO:0007669"/>
    <property type="project" value="UniProtKB-SubCell"/>
</dbReference>
<evidence type="ECO:0000256" key="3">
    <source>
        <dbReference type="ARBA" id="ARBA00022475"/>
    </source>
</evidence>
<dbReference type="PANTHER" id="PTHR35011:SF2">
    <property type="entry name" value="2,3-DIKETO-L-GULONATE TRAP TRANSPORTER SMALL PERMEASE PROTEIN YIAM"/>
    <property type="match status" value="1"/>
</dbReference>
<dbReference type="GO" id="GO:0022857">
    <property type="term" value="F:transmembrane transporter activity"/>
    <property type="evidence" value="ECO:0007669"/>
    <property type="project" value="TreeGrafter"/>
</dbReference>